<keyword evidence="1 2" id="KW-0238">DNA-binding</keyword>
<reference evidence="5" key="1">
    <citation type="submission" date="2020-08" db="EMBL/GenBank/DDBJ databases">
        <title>Genomic Encyclopedia of Type Strains, Phase IV (KMG-IV): sequencing the most valuable type-strain genomes for metagenomic binning, comparative biology and taxonomic classification.</title>
        <authorList>
            <person name="Goeker M."/>
        </authorList>
    </citation>
    <scope>NUCLEOTIDE SEQUENCE [LARGE SCALE GENOMIC DNA]</scope>
    <source>
        <strain evidence="5">DSM 105040</strain>
    </source>
</reference>
<dbReference type="InterPro" id="IPR009057">
    <property type="entry name" value="Homeodomain-like_sf"/>
</dbReference>
<protein>
    <submittedName>
        <fullName evidence="5">AcrR family transcriptional regulator</fullName>
    </submittedName>
</protein>
<accession>A0A840CLE9</accession>
<organism evidence="5 6">
    <name type="scientific">Actibacterium naphthalenivorans</name>
    <dbReference type="NCBI Taxonomy" id="1614693"/>
    <lineage>
        <taxon>Bacteria</taxon>
        <taxon>Pseudomonadati</taxon>
        <taxon>Pseudomonadota</taxon>
        <taxon>Alphaproteobacteria</taxon>
        <taxon>Rhodobacterales</taxon>
        <taxon>Roseobacteraceae</taxon>
        <taxon>Actibacterium</taxon>
    </lineage>
</organism>
<comment type="caution">
    <text evidence="5">The sequence shown here is derived from an EMBL/GenBank/DDBJ whole genome shotgun (WGS) entry which is preliminary data.</text>
</comment>
<evidence type="ECO:0000256" key="3">
    <source>
        <dbReference type="SAM" id="MobiDB-lite"/>
    </source>
</evidence>
<dbReference type="AlphaFoldDB" id="A0A840CLE9"/>
<evidence type="ECO:0000256" key="2">
    <source>
        <dbReference type="PROSITE-ProRule" id="PRU00335"/>
    </source>
</evidence>
<gene>
    <name evidence="5" type="ORF">GGR17_002696</name>
</gene>
<keyword evidence="6" id="KW-1185">Reference proteome</keyword>
<evidence type="ECO:0000259" key="4">
    <source>
        <dbReference type="PROSITE" id="PS50977"/>
    </source>
</evidence>
<evidence type="ECO:0000313" key="6">
    <source>
        <dbReference type="Proteomes" id="UP000585681"/>
    </source>
</evidence>
<dbReference type="SUPFAM" id="SSF46689">
    <property type="entry name" value="Homeodomain-like"/>
    <property type="match status" value="1"/>
</dbReference>
<evidence type="ECO:0000256" key="1">
    <source>
        <dbReference type="ARBA" id="ARBA00023125"/>
    </source>
</evidence>
<dbReference type="InterPro" id="IPR001647">
    <property type="entry name" value="HTH_TetR"/>
</dbReference>
<feature type="domain" description="HTH tetR-type" evidence="4">
    <location>
        <begin position="21"/>
        <end position="81"/>
    </location>
</feature>
<dbReference type="EMBL" id="JACIEQ010000003">
    <property type="protein sequence ID" value="MBB4022877.1"/>
    <property type="molecule type" value="Genomic_DNA"/>
</dbReference>
<dbReference type="PROSITE" id="PS50977">
    <property type="entry name" value="HTH_TETR_2"/>
    <property type="match status" value="1"/>
</dbReference>
<feature type="region of interest" description="Disordered" evidence="3">
    <location>
        <begin position="1"/>
        <end position="22"/>
    </location>
</feature>
<proteinExistence type="predicted"/>
<name>A0A840CLE9_9RHOB</name>
<dbReference type="RefSeq" id="WP_217621201.1">
    <property type="nucleotide sequence ID" value="NZ_JACIEQ010000003.1"/>
</dbReference>
<evidence type="ECO:0000313" key="5">
    <source>
        <dbReference type="EMBL" id="MBB4022877.1"/>
    </source>
</evidence>
<dbReference type="Pfam" id="PF00440">
    <property type="entry name" value="TetR_N"/>
    <property type="match status" value="1"/>
</dbReference>
<dbReference type="Proteomes" id="UP000585681">
    <property type="component" value="Unassembled WGS sequence"/>
</dbReference>
<feature type="DNA-binding region" description="H-T-H motif" evidence="2">
    <location>
        <begin position="44"/>
        <end position="63"/>
    </location>
</feature>
<dbReference type="GO" id="GO:0003677">
    <property type="term" value="F:DNA binding"/>
    <property type="evidence" value="ECO:0007669"/>
    <property type="project" value="UniProtKB-UniRule"/>
</dbReference>
<sequence>MAETTKAKTKRRPTSRHKESPLNEQDWVQAALQILINENVRGIKIDTLCAKLGVTKGSFYWHFKTRSDLLGAMLSHWRKKMTLNVIRSISISGDNPRARLRSLFSLPRRKNSPGFAQIETSIRDWARRVEMPRKAVAEVDEIRFDYITKLFRDMGHPPEEARKRAYLAYCLIMGDSILHSSIDPMSQEEFLEKALAMTTGVAQG</sequence>
<dbReference type="Gene3D" id="1.10.357.10">
    <property type="entry name" value="Tetracycline Repressor, domain 2"/>
    <property type="match status" value="1"/>
</dbReference>